<accession>A0A0D3KFE0</accession>
<dbReference type="PaxDb" id="2903-EOD34475"/>
<proteinExistence type="predicted"/>
<evidence type="ECO:0000256" key="2">
    <source>
        <dbReference type="SAM" id="MobiDB-lite"/>
    </source>
</evidence>
<organism evidence="4 5">
    <name type="scientific">Emiliania huxleyi (strain CCMP1516)</name>
    <dbReference type="NCBI Taxonomy" id="280463"/>
    <lineage>
        <taxon>Eukaryota</taxon>
        <taxon>Haptista</taxon>
        <taxon>Haptophyta</taxon>
        <taxon>Prymnesiophyceae</taxon>
        <taxon>Isochrysidales</taxon>
        <taxon>Noelaerhabdaceae</taxon>
        <taxon>Emiliania</taxon>
    </lineage>
</organism>
<keyword evidence="1" id="KW-0175">Coiled coil</keyword>
<evidence type="ECO:0000313" key="4">
    <source>
        <dbReference type="EnsemblProtists" id="EOD34475"/>
    </source>
</evidence>
<name>A0A0D3KFE0_EMIH1</name>
<dbReference type="Proteomes" id="UP000013827">
    <property type="component" value="Unassembled WGS sequence"/>
</dbReference>
<dbReference type="RefSeq" id="XP_005786904.1">
    <property type="nucleotide sequence ID" value="XM_005786847.1"/>
</dbReference>
<feature type="region of interest" description="Disordered" evidence="2">
    <location>
        <begin position="371"/>
        <end position="392"/>
    </location>
</feature>
<feature type="coiled-coil region" evidence="1">
    <location>
        <begin position="243"/>
        <end position="270"/>
    </location>
</feature>
<reference evidence="4" key="2">
    <citation type="submission" date="2024-10" db="UniProtKB">
        <authorList>
            <consortium name="EnsemblProtists"/>
        </authorList>
    </citation>
    <scope>IDENTIFICATION</scope>
</reference>
<evidence type="ECO:0000256" key="1">
    <source>
        <dbReference type="SAM" id="Coils"/>
    </source>
</evidence>
<sequence length="491" mass="48955">MARRMLVLLPVIAAAVATPEGSRSRSPATLPVIAAAVATPEGSRSRSPATKAAVESTQAVYDSAAKDKEATDTELVSALSDAIAADLSAANSKAAATLSSAAADWTPDDPSPSPPPWYTSYPKADAAFAPPAEKEEAVAGEGAKARGGWMPFAQQGAATGGGFAAQGTDTAWRFFTDPNFDFQKEGQAYQASGAATGNAFGGLSQGMMPTAPAAAAPAAAAPAEKASRSVSSATSAAAAASAADAADSSAERANAELAEAASNAANANSLAVTTRLAANFAWAADDGSIDGTAAASAKTSSAADKAGERPAKYPYQTRCDGDAAARRQHGVEPLTAFTPYDPSPPLLSGRAYSKADFVSFYGGTAEWERSPVYHPPAGPGGAAPSEHHKSATEAKAEALLHSKTGQKMQAAAADWGLPASSEDAAELDKQAASFLGSFVTAAPASASRPPRRGVPALAVAGAAGLAAAALAAAWKVSARRPAASPAGPSLV</sequence>
<keyword evidence="5" id="KW-1185">Reference proteome</keyword>
<dbReference type="KEGG" id="ehx:EMIHUDRAFT_467616"/>
<evidence type="ECO:0000256" key="3">
    <source>
        <dbReference type="SAM" id="SignalP"/>
    </source>
</evidence>
<protein>
    <submittedName>
        <fullName evidence="4">Uncharacterized protein</fullName>
    </submittedName>
</protein>
<dbReference type="GeneID" id="17279745"/>
<reference evidence="5" key="1">
    <citation type="journal article" date="2013" name="Nature">
        <title>Pan genome of the phytoplankton Emiliania underpins its global distribution.</title>
        <authorList>
            <person name="Read B.A."/>
            <person name="Kegel J."/>
            <person name="Klute M.J."/>
            <person name="Kuo A."/>
            <person name="Lefebvre S.C."/>
            <person name="Maumus F."/>
            <person name="Mayer C."/>
            <person name="Miller J."/>
            <person name="Monier A."/>
            <person name="Salamov A."/>
            <person name="Young J."/>
            <person name="Aguilar M."/>
            <person name="Claverie J.M."/>
            <person name="Frickenhaus S."/>
            <person name="Gonzalez K."/>
            <person name="Herman E.K."/>
            <person name="Lin Y.C."/>
            <person name="Napier J."/>
            <person name="Ogata H."/>
            <person name="Sarno A.F."/>
            <person name="Shmutz J."/>
            <person name="Schroeder D."/>
            <person name="de Vargas C."/>
            <person name="Verret F."/>
            <person name="von Dassow P."/>
            <person name="Valentin K."/>
            <person name="Van de Peer Y."/>
            <person name="Wheeler G."/>
            <person name="Dacks J.B."/>
            <person name="Delwiche C.F."/>
            <person name="Dyhrman S.T."/>
            <person name="Glockner G."/>
            <person name="John U."/>
            <person name="Richards T."/>
            <person name="Worden A.Z."/>
            <person name="Zhang X."/>
            <person name="Grigoriev I.V."/>
            <person name="Allen A.E."/>
            <person name="Bidle K."/>
            <person name="Borodovsky M."/>
            <person name="Bowler C."/>
            <person name="Brownlee C."/>
            <person name="Cock J.M."/>
            <person name="Elias M."/>
            <person name="Gladyshev V.N."/>
            <person name="Groth M."/>
            <person name="Guda C."/>
            <person name="Hadaegh A."/>
            <person name="Iglesias-Rodriguez M.D."/>
            <person name="Jenkins J."/>
            <person name="Jones B.M."/>
            <person name="Lawson T."/>
            <person name="Leese F."/>
            <person name="Lindquist E."/>
            <person name="Lobanov A."/>
            <person name="Lomsadze A."/>
            <person name="Malik S.B."/>
            <person name="Marsh M.E."/>
            <person name="Mackinder L."/>
            <person name="Mock T."/>
            <person name="Mueller-Roeber B."/>
            <person name="Pagarete A."/>
            <person name="Parker M."/>
            <person name="Probert I."/>
            <person name="Quesneville H."/>
            <person name="Raines C."/>
            <person name="Rensing S.A."/>
            <person name="Riano-Pachon D.M."/>
            <person name="Richier S."/>
            <person name="Rokitta S."/>
            <person name="Shiraiwa Y."/>
            <person name="Soanes D.M."/>
            <person name="van der Giezen M."/>
            <person name="Wahlund T.M."/>
            <person name="Williams B."/>
            <person name="Wilson W."/>
            <person name="Wolfe G."/>
            <person name="Wurch L.L."/>
        </authorList>
    </citation>
    <scope>NUCLEOTIDE SEQUENCE</scope>
</reference>
<feature type="signal peptide" evidence="3">
    <location>
        <begin position="1"/>
        <end position="17"/>
    </location>
</feature>
<feature type="region of interest" description="Disordered" evidence="2">
    <location>
        <begin position="101"/>
        <end position="123"/>
    </location>
</feature>
<feature type="chain" id="PRO_5044291791" evidence="3">
    <location>
        <begin position="18"/>
        <end position="491"/>
    </location>
</feature>
<keyword evidence="3" id="KW-0732">Signal</keyword>
<dbReference type="EnsemblProtists" id="EOD34475">
    <property type="protein sequence ID" value="EOD34475"/>
    <property type="gene ID" value="EMIHUDRAFT_467616"/>
</dbReference>
<dbReference type="AlphaFoldDB" id="A0A0D3KFE0"/>
<dbReference type="HOGENOM" id="CLU_556024_0_0_1"/>
<evidence type="ECO:0000313" key="5">
    <source>
        <dbReference type="Proteomes" id="UP000013827"/>
    </source>
</evidence>